<proteinExistence type="predicted"/>
<gene>
    <name evidence="2" type="ORF">ADA01nite_42770</name>
</gene>
<dbReference type="RefSeq" id="WP_146812444.1">
    <property type="nucleotide sequence ID" value="NZ_BJXX01000237.1"/>
</dbReference>
<dbReference type="Pfam" id="PF13799">
    <property type="entry name" value="DUF4183"/>
    <property type="match status" value="1"/>
</dbReference>
<dbReference type="Proteomes" id="UP000321157">
    <property type="component" value="Unassembled WGS sequence"/>
</dbReference>
<reference evidence="2 3" key="1">
    <citation type="submission" date="2019-07" db="EMBL/GenBank/DDBJ databases">
        <title>Whole genome shotgun sequence of Aneurinibacillus danicus NBRC 102444.</title>
        <authorList>
            <person name="Hosoyama A."/>
            <person name="Uohara A."/>
            <person name="Ohji S."/>
            <person name="Ichikawa N."/>
        </authorList>
    </citation>
    <scope>NUCLEOTIDE SEQUENCE [LARGE SCALE GENOMIC DNA]</scope>
    <source>
        <strain evidence="2 3">NBRC 102444</strain>
    </source>
</reference>
<comment type="caution">
    <text evidence="2">The sequence shown here is derived from an EMBL/GenBank/DDBJ whole genome shotgun (WGS) entry which is preliminary data.</text>
</comment>
<protein>
    <recommendedName>
        <fullName evidence="1">DUF4183 domain-containing protein</fullName>
    </recommendedName>
</protein>
<evidence type="ECO:0000313" key="2">
    <source>
        <dbReference type="EMBL" id="GEN36817.1"/>
    </source>
</evidence>
<evidence type="ECO:0000313" key="3">
    <source>
        <dbReference type="Proteomes" id="UP000321157"/>
    </source>
</evidence>
<organism evidence="2 3">
    <name type="scientific">Aneurinibacillus danicus</name>
    <dbReference type="NCBI Taxonomy" id="267746"/>
    <lineage>
        <taxon>Bacteria</taxon>
        <taxon>Bacillati</taxon>
        <taxon>Bacillota</taxon>
        <taxon>Bacilli</taxon>
        <taxon>Bacillales</taxon>
        <taxon>Paenibacillaceae</taxon>
        <taxon>Aneurinibacillus group</taxon>
        <taxon>Aneurinibacillus</taxon>
    </lineage>
</organism>
<feature type="domain" description="DUF4183" evidence="1">
    <location>
        <begin position="22"/>
        <end position="91"/>
    </location>
</feature>
<evidence type="ECO:0000259" key="1">
    <source>
        <dbReference type="Pfam" id="PF13799"/>
    </source>
</evidence>
<dbReference type="AlphaFoldDB" id="A0A511VD46"/>
<dbReference type="OrthoDB" id="2623159at2"/>
<sequence length="94" mass="9632">MAIVKPFVASRRFTGVAGSGTGTGATFSIAATEFTNDVGASATAFPASFAYYNLYINAMIQTADTSSVTTTAITIPDGDVLDPATPIVVEFVVT</sequence>
<dbReference type="InterPro" id="IPR025237">
    <property type="entry name" value="DUF4183"/>
</dbReference>
<dbReference type="EMBL" id="BJXX01000237">
    <property type="protein sequence ID" value="GEN36817.1"/>
    <property type="molecule type" value="Genomic_DNA"/>
</dbReference>
<name>A0A511VD46_9BACL</name>
<accession>A0A511VD46</accession>
<keyword evidence="3" id="KW-1185">Reference proteome</keyword>